<dbReference type="EMBL" id="FOZV01000001">
    <property type="protein sequence ID" value="SFS36235.1"/>
    <property type="molecule type" value="Genomic_DNA"/>
</dbReference>
<keyword evidence="8" id="KW-1185">Reference proteome</keyword>
<organism evidence="7 8">
    <name type="scientific">Brevundimonas viscosa</name>
    <dbReference type="NCBI Taxonomy" id="871741"/>
    <lineage>
        <taxon>Bacteria</taxon>
        <taxon>Pseudomonadati</taxon>
        <taxon>Pseudomonadota</taxon>
        <taxon>Alphaproteobacteria</taxon>
        <taxon>Caulobacterales</taxon>
        <taxon>Caulobacteraceae</taxon>
        <taxon>Brevundimonas</taxon>
    </lineage>
</organism>
<dbReference type="PROSITE" id="PS50977">
    <property type="entry name" value="HTH_TETR_2"/>
    <property type="match status" value="1"/>
</dbReference>
<dbReference type="PRINTS" id="PR00455">
    <property type="entry name" value="HTHTETR"/>
</dbReference>
<dbReference type="AlphaFoldDB" id="A0A1I6P7W6"/>
<proteinExistence type="predicted"/>
<dbReference type="SUPFAM" id="SSF46689">
    <property type="entry name" value="Homeodomain-like"/>
    <property type="match status" value="1"/>
</dbReference>
<evidence type="ECO:0000313" key="7">
    <source>
        <dbReference type="EMBL" id="SFS36235.1"/>
    </source>
</evidence>
<accession>A0A1I6P7W6</accession>
<evidence type="ECO:0000256" key="2">
    <source>
        <dbReference type="ARBA" id="ARBA00023125"/>
    </source>
</evidence>
<dbReference type="GO" id="GO:0003700">
    <property type="term" value="F:DNA-binding transcription factor activity"/>
    <property type="evidence" value="ECO:0007669"/>
    <property type="project" value="TreeGrafter"/>
</dbReference>
<dbReference type="InterPro" id="IPR009057">
    <property type="entry name" value="Homeodomain-like_sf"/>
</dbReference>
<feature type="DNA-binding region" description="H-T-H motif" evidence="4">
    <location>
        <begin position="51"/>
        <end position="70"/>
    </location>
</feature>
<dbReference type="Proteomes" id="UP000198788">
    <property type="component" value="Unassembled WGS sequence"/>
</dbReference>
<dbReference type="PANTHER" id="PTHR30055">
    <property type="entry name" value="HTH-TYPE TRANSCRIPTIONAL REGULATOR RUTR"/>
    <property type="match status" value="1"/>
</dbReference>
<dbReference type="InterPro" id="IPR050109">
    <property type="entry name" value="HTH-type_TetR-like_transc_reg"/>
</dbReference>
<sequence>MTRPVPPTSQAALDRDRKVGRPTPEAAELIDPDLLAATWRIFVERGYSRTTIEAVARQARMSKRTIYQRYSSKDQLVEAAIRAALERWRSHVRETLTNTGPGAEDWLDEFVGRCLGILVASEGRALMGFLLTEDETFQPVRDTVFAAVRQSIGVFSALLAQRASGLSAELAEDVSLAVLDVMIGFATRLNALQPQLAHEEIRARGPRFTAVVRFLVEVRGGAIPKAD</sequence>
<dbReference type="InterPro" id="IPR001647">
    <property type="entry name" value="HTH_TetR"/>
</dbReference>
<name>A0A1I6P7W6_9CAUL</name>
<reference evidence="8" key="1">
    <citation type="submission" date="2016-10" db="EMBL/GenBank/DDBJ databases">
        <authorList>
            <person name="Varghese N."/>
            <person name="Submissions S."/>
        </authorList>
    </citation>
    <scope>NUCLEOTIDE SEQUENCE [LARGE SCALE GENOMIC DNA]</scope>
    <source>
        <strain evidence="8">CGMCC 1.10683</strain>
    </source>
</reference>
<evidence type="ECO:0000256" key="4">
    <source>
        <dbReference type="PROSITE-ProRule" id="PRU00335"/>
    </source>
</evidence>
<protein>
    <submittedName>
        <fullName evidence="7">Transcriptional regulator, TetR family</fullName>
    </submittedName>
</protein>
<evidence type="ECO:0000256" key="1">
    <source>
        <dbReference type="ARBA" id="ARBA00023015"/>
    </source>
</evidence>
<gene>
    <name evidence="7" type="ORF">SAMN05192570_0911</name>
</gene>
<evidence type="ECO:0000256" key="3">
    <source>
        <dbReference type="ARBA" id="ARBA00023163"/>
    </source>
</evidence>
<dbReference type="GO" id="GO:0000976">
    <property type="term" value="F:transcription cis-regulatory region binding"/>
    <property type="evidence" value="ECO:0007669"/>
    <property type="project" value="TreeGrafter"/>
</dbReference>
<evidence type="ECO:0000313" key="8">
    <source>
        <dbReference type="Proteomes" id="UP000198788"/>
    </source>
</evidence>
<evidence type="ECO:0000259" key="6">
    <source>
        <dbReference type="PROSITE" id="PS50977"/>
    </source>
</evidence>
<dbReference type="Gene3D" id="1.10.357.10">
    <property type="entry name" value="Tetracycline Repressor, domain 2"/>
    <property type="match status" value="1"/>
</dbReference>
<keyword evidence="3" id="KW-0804">Transcription</keyword>
<keyword evidence="2 4" id="KW-0238">DNA-binding</keyword>
<dbReference type="PANTHER" id="PTHR30055:SF234">
    <property type="entry name" value="HTH-TYPE TRANSCRIPTIONAL REGULATOR BETI"/>
    <property type="match status" value="1"/>
</dbReference>
<keyword evidence="1" id="KW-0805">Transcription regulation</keyword>
<feature type="region of interest" description="Disordered" evidence="5">
    <location>
        <begin position="1"/>
        <end position="23"/>
    </location>
</feature>
<dbReference type="STRING" id="871741.SAMN05192570_0911"/>
<dbReference type="Pfam" id="PF00440">
    <property type="entry name" value="TetR_N"/>
    <property type="match status" value="1"/>
</dbReference>
<evidence type="ECO:0000256" key="5">
    <source>
        <dbReference type="SAM" id="MobiDB-lite"/>
    </source>
</evidence>
<feature type="domain" description="HTH tetR-type" evidence="6">
    <location>
        <begin position="28"/>
        <end position="88"/>
    </location>
</feature>
<dbReference type="RefSeq" id="WP_177221781.1">
    <property type="nucleotide sequence ID" value="NZ_FOZV01000001.1"/>
</dbReference>